<reference evidence="3" key="1">
    <citation type="journal article" date="2011" name="Proc. Natl. Acad. Sci. U.S.A.">
        <title>Evolutionary erosion of yeast sex chromosomes by mating-type switching accidents.</title>
        <authorList>
            <person name="Gordon J.L."/>
            <person name="Armisen D."/>
            <person name="Proux-Wera E."/>
            <person name="Oheigeartaigh S.S."/>
            <person name="Byrne K.P."/>
            <person name="Wolfe K.H."/>
        </authorList>
    </citation>
    <scope>NUCLEOTIDE SEQUENCE [LARGE SCALE GENOMIC DNA]</scope>
    <source>
        <strain evidence="3">ATCC 76901 / BCRC 22586 / CBS 4309 / NBRC 1992 / NRRL Y-12630</strain>
    </source>
</reference>
<dbReference type="OMA" id="YNEQDTA"/>
<dbReference type="GO" id="GO:0000446">
    <property type="term" value="C:nucleoplasmic THO complex"/>
    <property type="evidence" value="ECO:0007669"/>
    <property type="project" value="EnsemblFungi"/>
</dbReference>
<keyword evidence="3" id="KW-1185">Reference proteome</keyword>
<dbReference type="EMBL" id="HE576752">
    <property type="protein sequence ID" value="CCC67163.1"/>
    <property type="molecule type" value="Genomic_DNA"/>
</dbReference>
<dbReference type="KEGG" id="ncs:NCAS_0A06050"/>
<dbReference type="GO" id="GO:0006368">
    <property type="term" value="P:transcription elongation by RNA polymerase II"/>
    <property type="evidence" value="ECO:0007669"/>
    <property type="project" value="EnsemblFungi"/>
</dbReference>
<evidence type="ECO:0000256" key="1">
    <source>
        <dbReference type="SAM" id="MobiDB-lite"/>
    </source>
</evidence>
<feature type="compositionally biased region" description="Acidic residues" evidence="1">
    <location>
        <begin position="253"/>
        <end position="267"/>
    </location>
</feature>
<feature type="region of interest" description="Disordered" evidence="1">
    <location>
        <begin position="251"/>
        <end position="416"/>
    </location>
</feature>
<feature type="compositionally biased region" description="Basic and acidic residues" evidence="1">
    <location>
        <begin position="360"/>
        <end position="382"/>
    </location>
</feature>
<gene>
    <name evidence="2" type="primary">NCAS0A06050</name>
    <name evidence="2" type="ordered locus">NCAS_0A06050</name>
</gene>
<organism evidence="2 3">
    <name type="scientific">Naumovozyma castellii</name>
    <name type="common">Yeast</name>
    <name type="synonym">Saccharomyces castellii</name>
    <dbReference type="NCBI Taxonomy" id="27288"/>
    <lineage>
        <taxon>Eukaryota</taxon>
        <taxon>Fungi</taxon>
        <taxon>Dikarya</taxon>
        <taxon>Ascomycota</taxon>
        <taxon>Saccharomycotina</taxon>
        <taxon>Saccharomycetes</taxon>
        <taxon>Saccharomycetales</taxon>
        <taxon>Saccharomycetaceae</taxon>
        <taxon>Naumovozyma</taxon>
    </lineage>
</organism>
<evidence type="ECO:0000313" key="3">
    <source>
        <dbReference type="Proteomes" id="UP000001640"/>
    </source>
</evidence>
<name>G0V6R7_NAUCA</name>
<sequence>MSLTKNQISQIQTKVLYNEQDTASTRYMETLSRVTSIAASLLHGEIKQKDIDEIPLLDQLVDIRYSELQANIDVKKTNLENWESVNQNVVEHFENKSKDIVPELQRFNKNIVEKITKLRKLYELINMVNREVEDLSEGRTSLVVPKETWIDELGPDLTEILIKKRYLKKTDMEKANKLQGKELLRAYDDFSKAPKELKRINELMRTDIDKLSQDVKTYKDKWLKDAEIFSKISAVLKDELIKRDLQTKLNGNESEEEEDYDEEEEDETRFRRQRQANSNEELIDQDMEEREEEEEEAMENFEQDNDEGLHSELEEDIDHDDDVLDHGNDEEGNLITEQQDDLESSPDDEHSGDEEEPLDETEKSKGDYHTDAAQSPEDHPEEFVETNQSDVEEESNENEEQLQPKEVAMNSPDLDN</sequence>
<dbReference type="GO" id="GO:0006406">
    <property type="term" value="P:mRNA export from nucleus"/>
    <property type="evidence" value="ECO:0007669"/>
    <property type="project" value="EnsemblFungi"/>
</dbReference>
<dbReference type="OrthoDB" id="4035165at2759"/>
<feature type="compositionally biased region" description="Acidic residues" evidence="1">
    <location>
        <begin position="313"/>
        <end position="323"/>
    </location>
</feature>
<feature type="compositionally biased region" description="Acidic residues" evidence="1">
    <location>
        <begin position="281"/>
        <end position="306"/>
    </location>
</feature>
<dbReference type="GeneID" id="96900644"/>
<dbReference type="HOGENOM" id="CLU_054999_1_0_1"/>
<dbReference type="GO" id="GO:0006310">
    <property type="term" value="P:DNA recombination"/>
    <property type="evidence" value="ECO:0007669"/>
    <property type="project" value="EnsemblFungi"/>
</dbReference>
<dbReference type="RefSeq" id="XP_003673546.1">
    <property type="nucleotide sequence ID" value="XM_003673498.1"/>
</dbReference>
<reference key="2">
    <citation type="submission" date="2011-08" db="EMBL/GenBank/DDBJ databases">
        <title>Genome sequence of Naumovozyma castellii.</title>
        <authorList>
            <person name="Gordon J.L."/>
            <person name="Armisen D."/>
            <person name="Proux-Wera E."/>
            <person name="OhEigeartaigh S.S."/>
            <person name="Byrne K.P."/>
            <person name="Wolfe K.H."/>
        </authorList>
    </citation>
    <scope>NUCLEOTIDE SEQUENCE</scope>
    <source>
        <strain>Type strain:CBS 4309</strain>
    </source>
</reference>
<dbReference type="InParanoid" id="G0V6R7"/>
<protein>
    <submittedName>
        <fullName evidence="2">Uncharacterized protein</fullName>
    </submittedName>
</protein>
<accession>G0V6R7</accession>
<feature type="compositionally biased region" description="Acidic residues" evidence="1">
    <location>
        <begin position="383"/>
        <end position="400"/>
    </location>
</feature>
<feature type="compositionally biased region" description="Acidic residues" evidence="1">
    <location>
        <begin position="330"/>
        <end position="359"/>
    </location>
</feature>
<dbReference type="FunCoup" id="G0V6R7">
    <property type="interactions" value="104"/>
</dbReference>
<evidence type="ECO:0000313" key="2">
    <source>
        <dbReference type="EMBL" id="CCC67163.1"/>
    </source>
</evidence>
<dbReference type="Proteomes" id="UP000001640">
    <property type="component" value="Chromosome 1"/>
</dbReference>
<dbReference type="STRING" id="1064592.G0V6R7"/>
<proteinExistence type="predicted"/>
<dbReference type="GO" id="GO:0003676">
    <property type="term" value="F:nucleic acid binding"/>
    <property type="evidence" value="ECO:0007669"/>
    <property type="project" value="EnsemblFungi"/>
</dbReference>
<dbReference type="eggNOG" id="ENOG502S0NG">
    <property type="taxonomic scope" value="Eukaryota"/>
</dbReference>
<dbReference type="GO" id="GO:0000445">
    <property type="term" value="C:THO complex part of transcription export complex"/>
    <property type="evidence" value="ECO:0007669"/>
    <property type="project" value="EnsemblFungi"/>
</dbReference>
<dbReference type="GO" id="GO:0000781">
    <property type="term" value="C:chromosome, telomeric region"/>
    <property type="evidence" value="ECO:0007669"/>
    <property type="project" value="EnsemblFungi"/>
</dbReference>
<dbReference type="GO" id="GO:0060090">
    <property type="term" value="F:molecular adaptor activity"/>
    <property type="evidence" value="ECO:0007669"/>
    <property type="project" value="EnsemblFungi"/>
</dbReference>
<dbReference type="AlphaFoldDB" id="G0V6R7"/>